<reference evidence="1 2" key="1">
    <citation type="submission" date="2013-12" db="EMBL/GenBank/DDBJ databases">
        <title>A Varibaculum cambriense genome reconstructed from a premature infant gut community with otherwise low bacterial novelty that shifts toward anaerobic metabolism during the third week of life.</title>
        <authorList>
            <person name="Brown C.T."/>
            <person name="Sharon I."/>
            <person name="Thomas B.C."/>
            <person name="Castelle C.J."/>
            <person name="Morowitz M.J."/>
            <person name="Banfield J.F."/>
        </authorList>
    </citation>
    <scope>NUCLEOTIDE SEQUENCE [LARGE SCALE GENOMIC DNA]</scope>
    <source>
        <strain evidence="2">DORA_A_5_14_21</strain>
    </source>
</reference>
<evidence type="ECO:0000313" key="1">
    <source>
        <dbReference type="EMBL" id="ETJ14052.1"/>
    </source>
</evidence>
<proteinExistence type="predicted"/>
<evidence type="ECO:0000313" key="2">
    <source>
        <dbReference type="Proteomes" id="UP000018853"/>
    </source>
</evidence>
<sequence length="24" mass="2809">CFFHFSNLELEAASQSFEQFSPSR</sequence>
<dbReference type="Proteomes" id="UP000018853">
    <property type="component" value="Unassembled WGS sequence"/>
</dbReference>
<dbReference type="EMBL" id="AZLZ01002654">
    <property type="protein sequence ID" value="ETJ14052.1"/>
    <property type="molecule type" value="Genomic_DNA"/>
</dbReference>
<accession>W1W729</accession>
<comment type="caution">
    <text evidence="1">The sequence shown here is derived from an EMBL/GenBank/DDBJ whole genome shotgun (WGS) entry which is preliminary data.</text>
</comment>
<protein>
    <submittedName>
        <fullName evidence="1">Uncharacterized protein</fullName>
    </submittedName>
</protein>
<organism evidence="1 2">
    <name type="scientific">Escherichia coli DORA_A_5_14_21</name>
    <dbReference type="NCBI Taxonomy" id="1403943"/>
    <lineage>
        <taxon>Bacteria</taxon>
        <taxon>Pseudomonadati</taxon>
        <taxon>Pseudomonadota</taxon>
        <taxon>Gammaproteobacteria</taxon>
        <taxon>Enterobacterales</taxon>
        <taxon>Enterobacteriaceae</taxon>
        <taxon>Escherichia</taxon>
    </lineage>
</organism>
<gene>
    <name evidence="1" type="ORF">Q609_ECAC02654G0001</name>
</gene>
<name>W1W729_ECOLX</name>
<dbReference type="AlphaFoldDB" id="W1W729"/>
<feature type="non-terminal residue" evidence="1">
    <location>
        <position position="1"/>
    </location>
</feature>